<feature type="domain" description="Rv3651-like N-terminal" evidence="1">
    <location>
        <begin position="2"/>
        <end position="92"/>
    </location>
</feature>
<protein>
    <submittedName>
        <fullName evidence="2">DUF5593 domain-containing protein</fullName>
    </submittedName>
</protein>
<dbReference type="InterPro" id="IPR041458">
    <property type="entry name" value="Rv3651-like_N"/>
</dbReference>
<evidence type="ECO:0000313" key="3">
    <source>
        <dbReference type="Proteomes" id="UP000602395"/>
    </source>
</evidence>
<dbReference type="Proteomes" id="UP000602395">
    <property type="component" value="Unassembled WGS sequence"/>
</dbReference>
<dbReference type="Pfam" id="PF18007">
    <property type="entry name" value="Rv3651-like_N"/>
    <property type="match status" value="1"/>
</dbReference>
<name>A0ABR7WCT7_9ACTN</name>
<evidence type="ECO:0000259" key="1">
    <source>
        <dbReference type="Pfam" id="PF18007"/>
    </source>
</evidence>
<dbReference type="EMBL" id="JACWMS010000002">
    <property type="protein sequence ID" value="MBD1320445.1"/>
    <property type="molecule type" value="Genomic_DNA"/>
</dbReference>
<accession>A0ABR7WCT7</accession>
<dbReference type="RefSeq" id="WP_190267095.1">
    <property type="nucleotide sequence ID" value="NZ_BAABAD010000004.1"/>
</dbReference>
<evidence type="ECO:0000313" key="2">
    <source>
        <dbReference type="EMBL" id="MBD1320445.1"/>
    </source>
</evidence>
<reference evidence="2 3" key="1">
    <citation type="submission" date="2020-09" db="EMBL/GenBank/DDBJ databases">
        <title>Novel species in genus Gordonia.</title>
        <authorList>
            <person name="Zhang G."/>
        </authorList>
    </citation>
    <scope>NUCLEOTIDE SEQUENCE [LARGE SCALE GENOMIC DNA]</scope>
    <source>
        <strain evidence="2 3">ON-33</strain>
    </source>
</reference>
<gene>
    <name evidence="2" type="ORF">IDF66_12715</name>
</gene>
<comment type="caution">
    <text evidence="2">The sequence shown here is derived from an EMBL/GenBank/DDBJ whole genome shotgun (WGS) entry which is preliminary data.</text>
</comment>
<proteinExistence type="predicted"/>
<organism evidence="2 3">
    <name type="scientific">Gordonia hankookensis</name>
    <dbReference type="NCBI Taxonomy" id="589403"/>
    <lineage>
        <taxon>Bacteria</taxon>
        <taxon>Bacillati</taxon>
        <taxon>Actinomycetota</taxon>
        <taxon>Actinomycetes</taxon>
        <taxon>Mycobacteriales</taxon>
        <taxon>Gordoniaceae</taxon>
        <taxon>Gordonia</taxon>
    </lineage>
</organism>
<keyword evidence="3" id="KW-1185">Reference proteome</keyword>
<sequence length="340" mass="37719">MTWYLIECLTDDTMSIVFREGEFRDWGSLRALTRSDGIDVAAPIAEVIRSRLPLDRVIGGRLGDRRLVLRPVLGYEGEVYGVKTWVGDPGEPVSPERAIASVNWDPQTLIARHTLESYLMSSQSPDGFGDTRDPGQFLRKVVQFDALNELAELCTNSGQRTTFQGPLTVLHDDSHLMTWRGLARSGAGRDADEVRGLFHDVTDTEPIRVDPLTALRLVDLDRDGDVPPAVLVAFRTNPADPDDVVPFLIYWLSTRPGYVAESAVDHHPDLPGNLIHPDDFEGFLRAREALQNELDDYEVPSAVRLLAPDGAWVPVRFRLRRYPGAVGSQLLVGRFAPAAG</sequence>